<name>A0A223D358_9BACL</name>
<dbReference type="AlphaFoldDB" id="A0A223D358"/>
<reference evidence="1 2" key="1">
    <citation type="journal article" date="2015" name="Int. J. Syst. Evol. Microbiol.">
        <title>Tumebacillus algifaecis sp. nov., isolated from decomposing algal scum.</title>
        <authorList>
            <person name="Wu Y.F."/>
            <person name="Zhang B."/>
            <person name="Xing P."/>
            <person name="Wu Q.L."/>
            <person name="Liu S.J."/>
        </authorList>
    </citation>
    <scope>NUCLEOTIDE SEQUENCE [LARGE SCALE GENOMIC DNA]</scope>
    <source>
        <strain evidence="1 2">THMBR28</strain>
    </source>
</reference>
<dbReference type="Proteomes" id="UP000214688">
    <property type="component" value="Chromosome"/>
</dbReference>
<protein>
    <submittedName>
        <fullName evidence="1">Uncharacterized protein</fullName>
    </submittedName>
</protein>
<keyword evidence="2" id="KW-1185">Reference proteome</keyword>
<proteinExistence type="predicted"/>
<dbReference type="RefSeq" id="WP_094237238.1">
    <property type="nucleotide sequence ID" value="NZ_CP022657.1"/>
</dbReference>
<dbReference type="KEGG" id="tab:CIG75_14195"/>
<organism evidence="1 2">
    <name type="scientific">Tumebacillus algifaecis</name>
    <dbReference type="NCBI Taxonomy" id="1214604"/>
    <lineage>
        <taxon>Bacteria</taxon>
        <taxon>Bacillati</taxon>
        <taxon>Bacillota</taxon>
        <taxon>Bacilli</taxon>
        <taxon>Bacillales</taxon>
        <taxon>Alicyclobacillaceae</taxon>
        <taxon>Tumebacillus</taxon>
    </lineage>
</organism>
<evidence type="ECO:0000313" key="2">
    <source>
        <dbReference type="Proteomes" id="UP000214688"/>
    </source>
</evidence>
<evidence type="ECO:0000313" key="1">
    <source>
        <dbReference type="EMBL" id="ASS76000.1"/>
    </source>
</evidence>
<gene>
    <name evidence="1" type="ORF">CIG75_14195</name>
</gene>
<dbReference type="EMBL" id="CP022657">
    <property type="protein sequence ID" value="ASS76000.1"/>
    <property type="molecule type" value="Genomic_DNA"/>
</dbReference>
<sequence>MQTSDAIQMFEQINQILKLVPEEQLTDAFDYILKAVKQYVSEREHQPKAPQKRKVTTLDFKVAPCDLELLSEMDTMKLRSFLKSSDYFTHKMKLQALVQQIGIPFTKKQTKEDLLNLIVQHYQMHRMDSMIKTHQTHLEPIEIKIGSE</sequence>
<accession>A0A223D358</accession>